<dbReference type="EMBL" id="JACTVM010000001">
    <property type="protein sequence ID" value="MBC9225117.1"/>
    <property type="molecule type" value="Genomic_DNA"/>
</dbReference>
<proteinExistence type="predicted"/>
<dbReference type="SUPFAM" id="SSF54593">
    <property type="entry name" value="Glyoxalase/Bleomycin resistance protein/Dihydroxybiphenyl dioxygenase"/>
    <property type="match status" value="1"/>
</dbReference>
<dbReference type="RefSeq" id="WP_187768455.1">
    <property type="nucleotide sequence ID" value="NZ_JACTVM010000001.1"/>
</dbReference>
<organism evidence="2 3">
    <name type="scientific">Aeromicrobium senzhongii</name>
    <dbReference type="NCBI Taxonomy" id="2663859"/>
    <lineage>
        <taxon>Bacteria</taxon>
        <taxon>Bacillati</taxon>
        <taxon>Actinomycetota</taxon>
        <taxon>Actinomycetes</taxon>
        <taxon>Propionibacteriales</taxon>
        <taxon>Nocardioidaceae</taxon>
        <taxon>Aeromicrobium</taxon>
    </lineage>
</organism>
<feature type="domain" description="VOC" evidence="1">
    <location>
        <begin position="23"/>
        <end position="149"/>
    </location>
</feature>
<dbReference type="InterPro" id="IPR037523">
    <property type="entry name" value="VOC_core"/>
</dbReference>
<dbReference type="Gene3D" id="3.10.180.10">
    <property type="entry name" value="2,3-Dihydroxybiphenyl 1,2-Dioxygenase, domain 1"/>
    <property type="match status" value="1"/>
</dbReference>
<dbReference type="Pfam" id="PF13669">
    <property type="entry name" value="Glyoxalase_4"/>
    <property type="match status" value="1"/>
</dbReference>
<reference evidence="2" key="1">
    <citation type="submission" date="2020-09" db="EMBL/GenBank/DDBJ databases">
        <title>Novel species in genus Aeromicrobium.</title>
        <authorList>
            <person name="Zhang G."/>
        </authorList>
    </citation>
    <scope>NUCLEOTIDE SEQUENCE</scope>
    <source>
        <strain evidence="2">Zg-636</strain>
    </source>
</reference>
<accession>A0A8I0ETI4</accession>
<evidence type="ECO:0000313" key="3">
    <source>
        <dbReference type="Proteomes" id="UP000620591"/>
    </source>
</evidence>
<protein>
    <submittedName>
        <fullName evidence="2">VOC family protein</fullName>
    </submittedName>
</protein>
<sequence>MNVHIADGVGPLRQGPTPIGGAVLDHVAVGVGDLALPRPFLESIGASPLSIGDAPGFRAQQWLFRSGIRLEILAPARVAENDFLERFIQRGGPGPHHLTFLVDDLSEAVATSESAGFPILYANFDNPLWQEAFIHPRHACGTVVQLAQAPDWKVPDVDPPSADLPVINFDVCDESRALALYGDLLGGVVSVEEQGVLLSWPGTASIALHRTEREDLPGRIRSFAVRGPHVTAAPTTLMGVEFEVLT</sequence>
<name>A0A8I0ETI4_9ACTN</name>
<gene>
    <name evidence="2" type="ORF">IBG24_02160</name>
</gene>
<dbReference type="AlphaFoldDB" id="A0A8I0ETI4"/>
<comment type="caution">
    <text evidence="2">The sequence shown here is derived from an EMBL/GenBank/DDBJ whole genome shotgun (WGS) entry which is preliminary data.</text>
</comment>
<evidence type="ECO:0000313" key="2">
    <source>
        <dbReference type="EMBL" id="MBC9225117.1"/>
    </source>
</evidence>
<dbReference type="PROSITE" id="PS51819">
    <property type="entry name" value="VOC"/>
    <property type="match status" value="1"/>
</dbReference>
<dbReference type="Proteomes" id="UP000620591">
    <property type="component" value="Unassembled WGS sequence"/>
</dbReference>
<evidence type="ECO:0000259" key="1">
    <source>
        <dbReference type="PROSITE" id="PS51819"/>
    </source>
</evidence>
<dbReference type="InterPro" id="IPR029068">
    <property type="entry name" value="Glyas_Bleomycin-R_OHBP_Dase"/>
</dbReference>